<dbReference type="Proteomes" id="UP001174934">
    <property type="component" value="Unassembled WGS sequence"/>
</dbReference>
<evidence type="ECO:0000256" key="1">
    <source>
        <dbReference type="SAM" id="MobiDB-lite"/>
    </source>
</evidence>
<sequence>MKLTLIKPKGRGRKKRWQPPDPQRFRRKREEEAAEEEKELAAHQDGNSSHVHRRRRIKTRKPPALIEQLPAEILERIFLMSENLNFPKSSIRIGCSLSGQSFLSELVISAFAPTWDLWFGCPRSQIKSYVDYAKDDLRLGGSPGFQTAVLASRWANLPLILRAQKIWYFRHGAARYFQHTENWAYAFNVQNNLPLDMDEPLHAGGGFDHAAAEDAGACFDADWEQFKNSGSDTRAWLEYMAERKLGRTGYLEMHPSAQMPNHLIMGPYDWDKARWLYWFIRGGASLSATQTWELSKRGYENIMKLDDPELVFQLIRLFSLFGIFGQHWPRFLVVEKLEEAENNSQDMRMSVDSTQVWDFAQRVLLYHLESRSDDKR</sequence>
<evidence type="ECO:0000313" key="3">
    <source>
        <dbReference type="Proteomes" id="UP001174934"/>
    </source>
</evidence>
<feature type="region of interest" description="Disordered" evidence="1">
    <location>
        <begin position="1"/>
        <end position="59"/>
    </location>
</feature>
<reference evidence="2" key="1">
    <citation type="submission" date="2023-06" db="EMBL/GenBank/DDBJ databases">
        <title>Genome-scale phylogeny and comparative genomics of the fungal order Sordariales.</title>
        <authorList>
            <consortium name="Lawrence Berkeley National Laboratory"/>
            <person name="Hensen N."/>
            <person name="Bonometti L."/>
            <person name="Westerberg I."/>
            <person name="Brannstrom I.O."/>
            <person name="Guillou S."/>
            <person name="Cros-Aarteil S."/>
            <person name="Calhoun S."/>
            <person name="Haridas S."/>
            <person name="Kuo A."/>
            <person name="Mondo S."/>
            <person name="Pangilinan J."/>
            <person name="Riley R."/>
            <person name="LaButti K."/>
            <person name="Andreopoulos B."/>
            <person name="Lipzen A."/>
            <person name="Chen C."/>
            <person name="Yanf M."/>
            <person name="Daum C."/>
            <person name="Ng V."/>
            <person name="Clum A."/>
            <person name="Steindorff A."/>
            <person name="Ohm R."/>
            <person name="Martin F."/>
            <person name="Silar P."/>
            <person name="Natvig D."/>
            <person name="Lalanne C."/>
            <person name="Gautier V."/>
            <person name="Ament-velasquez S.L."/>
            <person name="Kruys A."/>
            <person name="Hutchinson M.I."/>
            <person name="Powell A.J."/>
            <person name="Barry K."/>
            <person name="Miller A.N."/>
            <person name="Grigoriev I.V."/>
            <person name="Debuchy R."/>
            <person name="Gladieux P."/>
            <person name="Thoren M.H."/>
            <person name="Johannesson H."/>
        </authorList>
    </citation>
    <scope>NUCLEOTIDE SEQUENCE</scope>
    <source>
        <strain evidence="2">SMH3391-2</strain>
    </source>
</reference>
<evidence type="ECO:0000313" key="2">
    <source>
        <dbReference type="EMBL" id="KAK0615757.1"/>
    </source>
</evidence>
<comment type="caution">
    <text evidence="2">The sequence shown here is derived from an EMBL/GenBank/DDBJ whole genome shotgun (WGS) entry which is preliminary data.</text>
</comment>
<gene>
    <name evidence="2" type="ORF">B0T17DRAFT_539098</name>
</gene>
<feature type="compositionally biased region" description="Basic residues" evidence="1">
    <location>
        <begin position="50"/>
        <end position="59"/>
    </location>
</feature>
<protein>
    <submittedName>
        <fullName evidence="2">Uncharacterized protein</fullName>
    </submittedName>
</protein>
<feature type="compositionally biased region" description="Basic residues" evidence="1">
    <location>
        <begin position="8"/>
        <end position="17"/>
    </location>
</feature>
<proteinExistence type="predicted"/>
<dbReference type="EMBL" id="JAULSR010000006">
    <property type="protein sequence ID" value="KAK0615757.1"/>
    <property type="molecule type" value="Genomic_DNA"/>
</dbReference>
<keyword evidence="3" id="KW-1185">Reference proteome</keyword>
<organism evidence="2 3">
    <name type="scientific">Bombardia bombarda</name>
    <dbReference type="NCBI Taxonomy" id="252184"/>
    <lineage>
        <taxon>Eukaryota</taxon>
        <taxon>Fungi</taxon>
        <taxon>Dikarya</taxon>
        <taxon>Ascomycota</taxon>
        <taxon>Pezizomycotina</taxon>
        <taxon>Sordariomycetes</taxon>
        <taxon>Sordariomycetidae</taxon>
        <taxon>Sordariales</taxon>
        <taxon>Lasiosphaeriaceae</taxon>
        <taxon>Bombardia</taxon>
    </lineage>
</organism>
<dbReference type="AlphaFoldDB" id="A0AA40BW56"/>
<accession>A0AA40BW56</accession>
<name>A0AA40BW56_9PEZI</name>